<dbReference type="SUPFAM" id="SSF51197">
    <property type="entry name" value="Clavaminate synthase-like"/>
    <property type="match status" value="1"/>
</dbReference>
<sequence>MENGREGKGCGACTKKGRSLLEGISPLLKSWERDGYATAPIEISKEGVHNAIDSFVSFTAIPKALRSKICAYLPEDEKRVHLGVGIRKPESDGDGEHKEFFHYHPDVAREFKNKILQAGPEAVDFLKHADRLWVNIAKQVKEIIEMQITPVYYQKLTERFIPTGEKYPRVILRFLAYKDANESTYSAKEHYDRSTVTLAITESAPGLWVENPRKGKRSKIKHKAGQAVFFPWFGFNYAVDSNIQPTLHGVEQQQGEQYSNDVVRWATEVFTDIPNAPTPPKSKTVTL</sequence>
<dbReference type="Gene3D" id="2.60.120.330">
    <property type="entry name" value="B-lactam Antibiotic, Isopenicillin N Synthase, Chain"/>
    <property type="match status" value="1"/>
</dbReference>
<organism evidence="1 2">
    <name type="scientific">Candidatus Kaiserbacteria bacterium CG10_big_fil_rev_8_21_14_0_10_45_20</name>
    <dbReference type="NCBI Taxonomy" id="1974607"/>
    <lineage>
        <taxon>Bacteria</taxon>
        <taxon>Candidatus Kaiseribacteriota</taxon>
    </lineage>
</organism>
<gene>
    <name evidence="1" type="ORF">COU15_00575</name>
</gene>
<dbReference type="InterPro" id="IPR027443">
    <property type="entry name" value="IPNS-like_sf"/>
</dbReference>
<dbReference type="EMBL" id="PFBH01000002">
    <property type="protein sequence ID" value="PIR85457.1"/>
    <property type="molecule type" value="Genomic_DNA"/>
</dbReference>
<accession>A0A2H0UGD0</accession>
<evidence type="ECO:0000313" key="1">
    <source>
        <dbReference type="EMBL" id="PIR85457.1"/>
    </source>
</evidence>
<dbReference type="Proteomes" id="UP000229315">
    <property type="component" value="Unassembled WGS sequence"/>
</dbReference>
<dbReference type="AlphaFoldDB" id="A0A2H0UGD0"/>
<evidence type="ECO:0008006" key="3">
    <source>
        <dbReference type="Google" id="ProtNLM"/>
    </source>
</evidence>
<reference evidence="2" key="1">
    <citation type="submission" date="2017-09" db="EMBL/GenBank/DDBJ databases">
        <title>Depth-based differentiation of microbial function through sediment-hosted aquifers and enrichment of novel symbionts in the deep terrestrial subsurface.</title>
        <authorList>
            <person name="Probst A.J."/>
            <person name="Ladd B."/>
            <person name="Jarett J.K."/>
            <person name="Geller-Mcgrath D.E."/>
            <person name="Sieber C.M.K."/>
            <person name="Emerson J.B."/>
            <person name="Anantharaman K."/>
            <person name="Thomas B.C."/>
            <person name="Malmstrom R."/>
            <person name="Stieglmeier M."/>
            <person name="Klingl A."/>
            <person name="Woyke T."/>
            <person name="Ryan C.M."/>
            <person name="Banfield J.F."/>
        </authorList>
    </citation>
    <scope>NUCLEOTIDE SEQUENCE [LARGE SCALE GENOMIC DNA]</scope>
</reference>
<evidence type="ECO:0000313" key="2">
    <source>
        <dbReference type="Proteomes" id="UP000229315"/>
    </source>
</evidence>
<protein>
    <recommendedName>
        <fullName evidence="3">Fe2OG dioxygenase domain-containing protein</fullName>
    </recommendedName>
</protein>
<name>A0A2H0UGD0_9BACT</name>
<proteinExistence type="predicted"/>
<comment type="caution">
    <text evidence="1">The sequence shown here is derived from an EMBL/GenBank/DDBJ whole genome shotgun (WGS) entry which is preliminary data.</text>
</comment>